<sequence length="135" mass="16084">MILLPALYVITPMDAFKTKLSKLDLDSELAEILCETVVLSYNRASTTEEDIIEVKLLFLMNLRFEYLSDKLYKKIFDEDLIKWELFDKWWNINRYLEDESFLDIEERIDPLIASLLVETGNPRIDSWIKKMQNKI</sequence>
<dbReference type="Proteomes" id="UP001231370">
    <property type="component" value="Unassembled WGS sequence"/>
</dbReference>
<comment type="caution">
    <text evidence="1">The sequence shown here is derived from an EMBL/GenBank/DDBJ whole genome shotgun (WGS) entry which is preliminary data.</text>
</comment>
<evidence type="ECO:0000313" key="1">
    <source>
        <dbReference type="EMBL" id="MDJ1180940.1"/>
    </source>
</evidence>
<dbReference type="RefSeq" id="WP_283764241.1">
    <property type="nucleotide sequence ID" value="NZ_JAQPOK010000147.1"/>
</dbReference>
<gene>
    <name evidence="1" type="ORF">PJF56_18945</name>
</gene>
<protein>
    <recommendedName>
        <fullName evidence="3">Nucleotidyltransferase</fullName>
    </recommendedName>
</protein>
<name>A0ABT7BP34_9CYAN</name>
<reference evidence="1 2" key="1">
    <citation type="submission" date="2023-01" db="EMBL/GenBank/DDBJ databases">
        <title>Novel diversity within Roseofilum (Cyanobacteria; Desertifilaceae) from marine benthic mats with descriptions of four novel species.</title>
        <authorList>
            <person name="Wang Y."/>
            <person name="Berthold D.E."/>
            <person name="Hu J."/>
            <person name="Lefler F.W."/>
            <person name="Laughinghouse H.D. IV."/>
        </authorList>
    </citation>
    <scope>NUCLEOTIDE SEQUENCE [LARGE SCALE GENOMIC DNA]</scope>
    <source>
        <strain evidence="1 2">BLCC-M91</strain>
    </source>
</reference>
<dbReference type="EMBL" id="JAQPOK010000147">
    <property type="protein sequence ID" value="MDJ1180940.1"/>
    <property type="molecule type" value="Genomic_DNA"/>
</dbReference>
<evidence type="ECO:0008006" key="3">
    <source>
        <dbReference type="Google" id="ProtNLM"/>
    </source>
</evidence>
<accession>A0ABT7BP34</accession>
<proteinExistence type="predicted"/>
<organism evidence="1 2">
    <name type="scientific">Roseofilum halophilum BLCC-M91</name>
    <dbReference type="NCBI Taxonomy" id="3022259"/>
    <lineage>
        <taxon>Bacteria</taxon>
        <taxon>Bacillati</taxon>
        <taxon>Cyanobacteriota</taxon>
        <taxon>Cyanophyceae</taxon>
        <taxon>Desertifilales</taxon>
        <taxon>Desertifilaceae</taxon>
        <taxon>Roseofilum</taxon>
        <taxon>Roseofilum halophilum</taxon>
    </lineage>
</organism>
<keyword evidence="2" id="KW-1185">Reference proteome</keyword>
<evidence type="ECO:0000313" key="2">
    <source>
        <dbReference type="Proteomes" id="UP001231370"/>
    </source>
</evidence>